<dbReference type="Pfam" id="PF02634">
    <property type="entry name" value="FdhD-NarQ"/>
    <property type="match status" value="1"/>
</dbReference>
<dbReference type="PIRSF" id="PIRSF015626">
    <property type="entry name" value="FdhD"/>
    <property type="match status" value="1"/>
</dbReference>
<organism evidence="4 5">
    <name type="scientific">bacterium (Candidatus Blackallbacteria) CG17_big_fil_post_rev_8_21_14_2_50_48_46</name>
    <dbReference type="NCBI Taxonomy" id="2014261"/>
    <lineage>
        <taxon>Bacteria</taxon>
        <taxon>Candidatus Blackallbacteria</taxon>
    </lineage>
</organism>
<dbReference type="GO" id="GO:0005737">
    <property type="term" value="C:cytoplasm"/>
    <property type="evidence" value="ECO:0007669"/>
    <property type="project" value="UniProtKB-SubCell"/>
</dbReference>
<evidence type="ECO:0000313" key="4">
    <source>
        <dbReference type="EMBL" id="PIW18089.1"/>
    </source>
</evidence>
<evidence type="ECO:0000256" key="2">
    <source>
        <dbReference type="ARBA" id="ARBA00023150"/>
    </source>
</evidence>
<comment type="caution">
    <text evidence="4">The sequence shown here is derived from an EMBL/GenBank/DDBJ whole genome shotgun (WGS) entry which is preliminary data.</text>
</comment>
<evidence type="ECO:0000256" key="1">
    <source>
        <dbReference type="ARBA" id="ARBA00022490"/>
    </source>
</evidence>
<comment type="similarity">
    <text evidence="3">Belongs to the FdhD family.</text>
</comment>
<dbReference type="Gene3D" id="3.10.20.10">
    <property type="match status" value="1"/>
</dbReference>
<dbReference type="PANTHER" id="PTHR30592:SF1">
    <property type="entry name" value="SULFUR CARRIER PROTEIN FDHD"/>
    <property type="match status" value="1"/>
</dbReference>
<gene>
    <name evidence="3" type="primary">fdhD</name>
    <name evidence="4" type="ORF">COW36_06040</name>
</gene>
<comment type="caution">
    <text evidence="3">Lacks conserved residue(s) required for the propagation of feature annotation.</text>
</comment>
<proteinExistence type="inferred from homology"/>
<name>A0A2M7G7R6_9BACT</name>
<sequence>MKPRGALRKTAVLRWQAGKFSRSRPDSLAVEEPLELRLSWGPPEQAQTRSLITTLRTPGADYELALGWLFSEGLIQSAQDVVKMTYCLGKNKLEQQYNILQIRLQPGLLPDLSRMERSSVSHGGCGLCGKREIEQLQQHLKPDFTSDFPAVQPELILNLPLQARPLQALFERSGGVHAAALFNLSGELLSLQEDIGRHNAVDKLIGAALIAGQVPLREQILFLSGRAGFELIQKSLQASLPIVVSVGAPSSLALELAQSYGQTLIGFLREEGFNLYSGQERLQLIE</sequence>
<dbReference type="GO" id="GO:0097163">
    <property type="term" value="F:sulfur carrier activity"/>
    <property type="evidence" value="ECO:0007669"/>
    <property type="project" value="UniProtKB-UniRule"/>
</dbReference>
<dbReference type="InterPro" id="IPR016193">
    <property type="entry name" value="Cytidine_deaminase-like"/>
</dbReference>
<keyword evidence="1 3" id="KW-0963">Cytoplasm</keyword>
<dbReference type="EMBL" id="PFFQ01000014">
    <property type="protein sequence ID" value="PIW18089.1"/>
    <property type="molecule type" value="Genomic_DNA"/>
</dbReference>
<dbReference type="GO" id="GO:0016783">
    <property type="term" value="F:sulfurtransferase activity"/>
    <property type="evidence" value="ECO:0007669"/>
    <property type="project" value="InterPro"/>
</dbReference>
<evidence type="ECO:0000256" key="3">
    <source>
        <dbReference type="HAMAP-Rule" id="MF_00187"/>
    </source>
</evidence>
<accession>A0A2M7G7R6</accession>
<protein>
    <recommendedName>
        <fullName evidence="3">Sulfur carrier protein FdhD</fullName>
    </recommendedName>
</protein>
<comment type="function">
    <text evidence="3">Required for formate dehydrogenase (FDH) activity. Acts as a sulfur carrier protein that transfers sulfur from IscS to the molybdenum cofactor prior to its insertion into FDH.</text>
</comment>
<dbReference type="NCBIfam" id="TIGR00129">
    <property type="entry name" value="fdhD_narQ"/>
    <property type="match status" value="1"/>
</dbReference>
<reference evidence="4 5" key="1">
    <citation type="submission" date="2017-09" db="EMBL/GenBank/DDBJ databases">
        <title>Depth-based differentiation of microbial function through sediment-hosted aquifers and enrichment of novel symbionts in the deep terrestrial subsurface.</title>
        <authorList>
            <person name="Probst A.J."/>
            <person name="Ladd B."/>
            <person name="Jarett J.K."/>
            <person name="Geller-Mcgrath D.E."/>
            <person name="Sieber C.M."/>
            <person name="Emerson J.B."/>
            <person name="Anantharaman K."/>
            <person name="Thomas B.C."/>
            <person name="Malmstrom R."/>
            <person name="Stieglmeier M."/>
            <person name="Klingl A."/>
            <person name="Woyke T."/>
            <person name="Ryan C.M."/>
            <person name="Banfield J.F."/>
        </authorList>
    </citation>
    <scope>NUCLEOTIDE SEQUENCE [LARGE SCALE GENOMIC DNA]</scope>
    <source>
        <strain evidence="4">CG17_big_fil_post_rev_8_21_14_2_50_48_46</strain>
    </source>
</reference>
<comment type="subcellular location">
    <subcellularLocation>
        <location evidence="3">Cytoplasm</location>
    </subcellularLocation>
</comment>
<dbReference type="Gene3D" id="3.40.140.10">
    <property type="entry name" value="Cytidine Deaminase, domain 2"/>
    <property type="match status" value="1"/>
</dbReference>
<evidence type="ECO:0000313" key="5">
    <source>
        <dbReference type="Proteomes" id="UP000231019"/>
    </source>
</evidence>
<feature type="active site" description="Cysteine persulfide intermediate" evidence="3">
    <location>
        <position position="125"/>
    </location>
</feature>
<dbReference type="PANTHER" id="PTHR30592">
    <property type="entry name" value="FORMATE DEHYDROGENASE"/>
    <property type="match status" value="1"/>
</dbReference>
<dbReference type="InterPro" id="IPR003786">
    <property type="entry name" value="FdhD"/>
</dbReference>
<dbReference type="GO" id="GO:0006777">
    <property type="term" value="P:Mo-molybdopterin cofactor biosynthetic process"/>
    <property type="evidence" value="ECO:0007669"/>
    <property type="project" value="UniProtKB-UniRule"/>
</dbReference>
<dbReference type="Proteomes" id="UP000231019">
    <property type="component" value="Unassembled WGS sequence"/>
</dbReference>
<keyword evidence="2 3" id="KW-0501">Molybdenum cofactor biosynthesis</keyword>
<dbReference type="SUPFAM" id="SSF53927">
    <property type="entry name" value="Cytidine deaminase-like"/>
    <property type="match status" value="1"/>
</dbReference>
<dbReference type="AlphaFoldDB" id="A0A2M7G7R6"/>
<dbReference type="HAMAP" id="MF_00187">
    <property type="entry name" value="FdhD"/>
    <property type="match status" value="1"/>
</dbReference>